<organism evidence="2 3">
    <name type="scientific">Natranaerobius thermophilus (strain ATCC BAA-1301 / DSM 18059 / JW/NM-WN-LF)</name>
    <dbReference type="NCBI Taxonomy" id="457570"/>
    <lineage>
        <taxon>Bacteria</taxon>
        <taxon>Bacillati</taxon>
        <taxon>Bacillota</taxon>
        <taxon>Clostridia</taxon>
        <taxon>Natranaerobiales</taxon>
        <taxon>Natranaerobiaceae</taxon>
        <taxon>Natranaerobius</taxon>
    </lineage>
</organism>
<dbReference type="EMBL" id="CP001034">
    <property type="protein sequence ID" value="ACB85549.1"/>
    <property type="molecule type" value="Genomic_DNA"/>
</dbReference>
<dbReference type="RefSeq" id="WP_012448407.1">
    <property type="nucleotide sequence ID" value="NC_010718.1"/>
</dbReference>
<accession>B2A6L6</accession>
<dbReference type="KEGG" id="nth:Nther_1980"/>
<feature type="transmembrane region" description="Helical" evidence="1">
    <location>
        <begin position="150"/>
        <end position="171"/>
    </location>
</feature>
<evidence type="ECO:0000313" key="2">
    <source>
        <dbReference type="EMBL" id="ACB85549.1"/>
    </source>
</evidence>
<protein>
    <submittedName>
        <fullName evidence="2">Uncharacterized protein</fullName>
    </submittedName>
</protein>
<keyword evidence="3" id="KW-1185">Reference proteome</keyword>
<sequence length="180" mass="20876">MKSKRKNQDLYTKRDYPMVAGDEITLDYRRRQDNFEGKTVPYREVHNIETIIKDREINEIHKELKEKSIHEIRRYKNMLNQGTYTSKEEYDAIKEAIKEALLTSFSIKKGENEMNKIKKIKILYTISSSIFAVSTGVFGTLLFMELIPTSAAVTGVILGLFNTILFSLSLINNSQRMVKN</sequence>
<evidence type="ECO:0000313" key="3">
    <source>
        <dbReference type="Proteomes" id="UP000001683"/>
    </source>
</evidence>
<keyword evidence="1" id="KW-1133">Transmembrane helix</keyword>
<dbReference type="AlphaFoldDB" id="B2A6L6"/>
<keyword evidence="1" id="KW-0812">Transmembrane</keyword>
<dbReference type="InParanoid" id="B2A6L6"/>
<dbReference type="STRING" id="457570.Nther_1980"/>
<gene>
    <name evidence="2" type="ordered locus">Nther_1980</name>
</gene>
<evidence type="ECO:0000256" key="1">
    <source>
        <dbReference type="SAM" id="Phobius"/>
    </source>
</evidence>
<reference evidence="2 3" key="2">
    <citation type="journal article" date="2011" name="J. Bacteriol.">
        <title>Complete genome sequence of the anaerobic, halophilic alkalithermophile Natranaerobius thermophilus JW/NM-WN-LF.</title>
        <authorList>
            <person name="Zhao B."/>
            <person name="Mesbah N.M."/>
            <person name="Dalin E."/>
            <person name="Goodwin L."/>
            <person name="Nolan M."/>
            <person name="Pitluck S."/>
            <person name="Chertkov O."/>
            <person name="Brettin T.S."/>
            <person name="Han J."/>
            <person name="Larimer F.W."/>
            <person name="Land M.L."/>
            <person name="Hauser L."/>
            <person name="Kyrpides N."/>
            <person name="Wiegel J."/>
        </authorList>
    </citation>
    <scope>NUCLEOTIDE SEQUENCE [LARGE SCALE GENOMIC DNA]</scope>
    <source>
        <strain evidence="3">ATCC BAA-1301 / DSM 18059 / JW/NM-WN-LF</strain>
    </source>
</reference>
<dbReference type="HOGENOM" id="CLU_1494713_0_0_9"/>
<proteinExistence type="predicted"/>
<name>B2A6L6_NATTJ</name>
<dbReference type="Proteomes" id="UP000001683">
    <property type="component" value="Chromosome"/>
</dbReference>
<reference evidence="2 3" key="1">
    <citation type="submission" date="2008-04" db="EMBL/GenBank/DDBJ databases">
        <title>Complete sequence of chromosome of Natranaerobius thermophilus JW/NM-WN-LF.</title>
        <authorList>
            <consortium name="US DOE Joint Genome Institute"/>
            <person name="Copeland A."/>
            <person name="Lucas S."/>
            <person name="Lapidus A."/>
            <person name="Glavina del Rio T."/>
            <person name="Dalin E."/>
            <person name="Tice H."/>
            <person name="Bruce D."/>
            <person name="Goodwin L."/>
            <person name="Pitluck S."/>
            <person name="Chertkov O."/>
            <person name="Brettin T."/>
            <person name="Detter J.C."/>
            <person name="Han C."/>
            <person name="Kuske C.R."/>
            <person name="Schmutz J."/>
            <person name="Larimer F."/>
            <person name="Land M."/>
            <person name="Hauser L."/>
            <person name="Kyrpides N."/>
            <person name="Lykidis A."/>
            <person name="Mesbah N.M."/>
            <person name="Wiegel J."/>
        </authorList>
    </citation>
    <scope>NUCLEOTIDE SEQUENCE [LARGE SCALE GENOMIC DNA]</scope>
    <source>
        <strain evidence="3">ATCC BAA-1301 / DSM 18059 / JW/NM-WN-LF</strain>
    </source>
</reference>
<keyword evidence="1" id="KW-0472">Membrane</keyword>
<feature type="transmembrane region" description="Helical" evidence="1">
    <location>
        <begin position="122"/>
        <end position="144"/>
    </location>
</feature>